<dbReference type="GO" id="GO:0005886">
    <property type="term" value="C:plasma membrane"/>
    <property type="evidence" value="ECO:0007669"/>
    <property type="project" value="UniProtKB-SubCell"/>
</dbReference>
<reference evidence="17" key="1">
    <citation type="submission" date="2018-09" db="EMBL/GenBank/DDBJ databases">
        <authorList>
            <person name="Zhu H."/>
        </authorList>
    </citation>
    <scope>NUCLEOTIDE SEQUENCE [LARGE SCALE GENOMIC DNA]</scope>
    <source>
        <strain evidence="17">K2R23-3</strain>
    </source>
</reference>
<dbReference type="Gene3D" id="3.30.565.10">
    <property type="entry name" value="Histidine kinase-like ATPase, C-terminal domain"/>
    <property type="match status" value="1"/>
</dbReference>
<keyword evidence="13 14" id="KW-0472">Membrane</keyword>
<dbReference type="CDD" id="cd00082">
    <property type="entry name" value="HisKA"/>
    <property type="match status" value="1"/>
</dbReference>
<dbReference type="InterPro" id="IPR005467">
    <property type="entry name" value="His_kinase_dom"/>
</dbReference>
<dbReference type="EMBL" id="CP032418">
    <property type="protein sequence ID" value="AYC28652.1"/>
    <property type="molecule type" value="Genomic_DNA"/>
</dbReference>
<evidence type="ECO:0000256" key="2">
    <source>
        <dbReference type="ARBA" id="ARBA00004651"/>
    </source>
</evidence>
<keyword evidence="17" id="KW-1185">Reference proteome</keyword>
<keyword evidence="9 16" id="KW-0418">Kinase</keyword>
<gene>
    <name evidence="16" type="ORF">D3873_01735</name>
</gene>
<dbReference type="Gene3D" id="1.10.287.130">
    <property type="match status" value="1"/>
</dbReference>
<name>A0A385YSM3_9BACL</name>
<protein>
    <recommendedName>
        <fullName evidence="3">histidine kinase</fullName>
        <ecNumber evidence="3">2.7.13.3</ecNumber>
    </recommendedName>
</protein>
<dbReference type="InterPro" id="IPR050398">
    <property type="entry name" value="HssS/ArlS-like"/>
</dbReference>
<comment type="catalytic activity">
    <reaction evidence="1">
        <text>ATP + protein L-histidine = ADP + protein N-phospho-L-histidine.</text>
        <dbReference type="EC" id="2.7.13.3"/>
    </reaction>
</comment>
<dbReference type="Pfam" id="PF02518">
    <property type="entry name" value="HATPase_c"/>
    <property type="match status" value="1"/>
</dbReference>
<dbReference type="InterPro" id="IPR036097">
    <property type="entry name" value="HisK_dim/P_sf"/>
</dbReference>
<evidence type="ECO:0000256" key="4">
    <source>
        <dbReference type="ARBA" id="ARBA00022475"/>
    </source>
</evidence>
<evidence type="ECO:0000256" key="13">
    <source>
        <dbReference type="ARBA" id="ARBA00023136"/>
    </source>
</evidence>
<dbReference type="PRINTS" id="PR00344">
    <property type="entry name" value="BCTRLSENSOR"/>
</dbReference>
<keyword evidence="10" id="KW-0067">ATP-binding</keyword>
<keyword evidence="4" id="KW-1003">Cell membrane</keyword>
<keyword evidence="12" id="KW-0902">Two-component regulatory system</keyword>
<evidence type="ECO:0000256" key="1">
    <source>
        <dbReference type="ARBA" id="ARBA00000085"/>
    </source>
</evidence>
<dbReference type="InterPro" id="IPR003594">
    <property type="entry name" value="HATPase_dom"/>
</dbReference>
<evidence type="ECO:0000256" key="10">
    <source>
        <dbReference type="ARBA" id="ARBA00022840"/>
    </source>
</evidence>
<dbReference type="InterPro" id="IPR004358">
    <property type="entry name" value="Sig_transdc_His_kin-like_C"/>
</dbReference>
<dbReference type="EC" id="2.7.13.3" evidence="3"/>
<evidence type="ECO:0000256" key="7">
    <source>
        <dbReference type="ARBA" id="ARBA00022692"/>
    </source>
</evidence>
<comment type="subcellular location">
    <subcellularLocation>
        <location evidence="2">Cell membrane</location>
        <topology evidence="2">Multi-pass membrane protein</topology>
    </subcellularLocation>
</comment>
<evidence type="ECO:0000256" key="3">
    <source>
        <dbReference type="ARBA" id="ARBA00012438"/>
    </source>
</evidence>
<dbReference type="Pfam" id="PF00512">
    <property type="entry name" value="HisKA"/>
    <property type="match status" value="1"/>
</dbReference>
<proteinExistence type="predicted"/>
<evidence type="ECO:0000256" key="12">
    <source>
        <dbReference type="ARBA" id="ARBA00023012"/>
    </source>
</evidence>
<evidence type="ECO:0000256" key="11">
    <source>
        <dbReference type="ARBA" id="ARBA00022989"/>
    </source>
</evidence>
<dbReference type="OrthoDB" id="9792991at2"/>
<dbReference type="Proteomes" id="UP000265725">
    <property type="component" value="Chromosome"/>
</dbReference>
<keyword evidence="5" id="KW-0597">Phosphoprotein</keyword>
<evidence type="ECO:0000256" key="8">
    <source>
        <dbReference type="ARBA" id="ARBA00022741"/>
    </source>
</evidence>
<dbReference type="SUPFAM" id="SSF55874">
    <property type="entry name" value="ATPase domain of HSP90 chaperone/DNA topoisomerase II/histidine kinase"/>
    <property type="match status" value="1"/>
</dbReference>
<dbReference type="SMART" id="SM00387">
    <property type="entry name" value="HATPase_c"/>
    <property type="match status" value="1"/>
</dbReference>
<feature type="transmembrane region" description="Helical" evidence="14">
    <location>
        <begin position="399"/>
        <end position="421"/>
    </location>
</feature>
<evidence type="ECO:0000256" key="14">
    <source>
        <dbReference type="SAM" id="Phobius"/>
    </source>
</evidence>
<feature type="transmembrane region" description="Helical" evidence="14">
    <location>
        <begin position="264"/>
        <end position="284"/>
    </location>
</feature>
<dbReference type="GO" id="GO:0000155">
    <property type="term" value="F:phosphorelay sensor kinase activity"/>
    <property type="evidence" value="ECO:0007669"/>
    <property type="project" value="InterPro"/>
</dbReference>
<keyword evidence="6" id="KW-0808">Transferase</keyword>
<dbReference type="KEGG" id="paek:D3873_01735"/>
<dbReference type="AlphaFoldDB" id="A0A385YSM3"/>
<feature type="transmembrane region" description="Helical" evidence="14">
    <location>
        <begin position="345"/>
        <end position="366"/>
    </location>
</feature>
<dbReference type="InterPro" id="IPR036890">
    <property type="entry name" value="HATPase_C_sf"/>
</dbReference>
<feature type="transmembrane region" description="Helical" evidence="14">
    <location>
        <begin position="304"/>
        <end position="325"/>
    </location>
</feature>
<evidence type="ECO:0000313" key="17">
    <source>
        <dbReference type="Proteomes" id="UP000265725"/>
    </source>
</evidence>
<organism evidence="16 17">
    <name type="scientific">Paenisporosarcina cavernae</name>
    <dbReference type="NCBI Taxonomy" id="2320858"/>
    <lineage>
        <taxon>Bacteria</taxon>
        <taxon>Bacillati</taxon>
        <taxon>Bacillota</taxon>
        <taxon>Bacilli</taxon>
        <taxon>Bacillales</taxon>
        <taxon>Caryophanaceae</taxon>
        <taxon>Paenisporosarcina</taxon>
    </lineage>
</organism>
<dbReference type="FunFam" id="1.10.287.130:FF:000008">
    <property type="entry name" value="Two-component sensor histidine kinase"/>
    <property type="match status" value="1"/>
</dbReference>
<accession>A0A385YSM3</accession>
<sequence>MRKKFIQYLLYSLAVIGLITFIDNGFSLLKNSYEDSYQYEQFVQEKITEVSPYLFVDKLKLNDHVSSSEINQYREYYGSLDTQKFNIASQYNDSIERARAENNVELEQQLLKERNTKLEDVSKNFQDDEYVRNKIGKMKKAVFEEYIRNVKSDSSYASYWSKEMVYHLQDRMHGTTFQNGELQSAGDLLKKFSSTSHAISVPIVSSEYESINETELNAAGLYSIQDLINWDGYSVLVGSAGFKENSLPSEVLDSKNYFNYKKEFFSILWVIALLSGLADIALTYKRKRDRGIASIPRWMSNWKLEFRLIATVIPILIAFLVLEVFKWDTEIVYERFGGSQLSEWILYLLIAILLASFGLMNGSIFIKDIKTANLSAQWENSLSKKFLSAMRLFFDNRSLAFKAIFALVAIFLAGFGFMVSMMQVTAFLLYIPLFVVVIVPVLYIIMKSIGRYNALYVATEKLAQGTLHQDVRIKGKSVFAMHANHLNELRHLVKHSESEQAKSERLKTELITNVSHDLRTPLTSIITYTDLLKNEKLTEVERANYLEVLERKSARMKTLIDDLFEVSKMTSGTITLMKATVDLSQLLSQTLAEQPEAPVEFRLKVPTSPLYAKVDGQKIWRVFDNLLQNAQKYSLEGTRVYVELLPTPAGVSFTIKNVTKEELGGNVEELFERFKRGDSSRNTDGSGLGLAIVQSIVELHEGSMKLDVDGDLFKVSIFLPSE</sequence>
<feature type="transmembrane region" description="Helical" evidence="14">
    <location>
        <begin position="427"/>
        <end position="446"/>
    </location>
</feature>
<keyword evidence="11 14" id="KW-1133">Transmembrane helix</keyword>
<evidence type="ECO:0000256" key="6">
    <source>
        <dbReference type="ARBA" id="ARBA00022679"/>
    </source>
</evidence>
<keyword evidence="7 14" id="KW-0812">Transmembrane</keyword>
<feature type="domain" description="Histidine kinase" evidence="15">
    <location>
        <begin position="513"/>
        <end position="722"/>
    </location>
</feature>
<dbReference type="InterPro" id="IPR003661">
    <property type="entry name" value="HisK_dim/P_dom"/>
</dbReference>
<feature type="transmembrane region" description="Helical" evidence="14">
    <location>
        <begin position="9"/>
        <end position="29"/>
    </location>
</feature>
<dbReference type="PROSITE" id="PS50109">
    <property type="entry name" value="HIS_KIN"/>
    <property type="match status" value="1"/>
</dbReference>
<evidence type="ECO:0000256" key="5">
    <source>
        <dbReference type="ARBA" id="ARBA00022553"/>
    </source>
</evidence>
<dbReference type="GO" id="GO:0005524">
    <property type="term" value="F:ATP binding"/>
    <property type="evidence" value="ECO:0007669"/>
    <property type="project" value="UniProtKB-KW"/>
</dbReference>
<keyword evidence="8" id="KW-0547">Nucleotide-binding</keyword>
<dbReference type="PANTHER" id="PTHR45528:SF1">
    <property type="entry name" value="SENSOR HISTIDINE KINASE CPXA"/>
    <property type="match status" value="1"/>
</dbReference>
<dbReference type="SUPFAM" id="SSF47384">
    <property type="entry name" value="Homodimeric domain of signal transducing histidine kinase"/>
    <property type="match status" value="1"/>
</dbReference>
<evidence type="ECO:0000313" key="16">
    <source>
        <dbReference type="EMBL" id="AYC28652.1"/>
    </source>
</evidence>
<evidence type="ECO:0000256" key="9">
    <source>
        <dbReference type="ARBA" id="ARBA00022777"/>
    </source>
</evidence>
<dbReference type="PANTHER" id="PTHR45528">
    <property type="entry name" value="SENSOR HISTIDINE KINASE CPXA"/>
    <property type="match status" value="1"/>
</dbReference>
<dbReference type="SMART" id="SM00388">
    <property type="entry name" value="HisKA"/>
    <property type="match status" value="1"/>
</dbReference>
<dbReference type="RefSeq" id="WP_119882397.1">
    <property type="nucleotide sequence ID" value="NZ_CP032418.1"/>
</dbReference>
<evidence type="ECO:0000259" key="15">
    <source>
        <dbReference type="PROSITE" id="PS50109"/>
    </source>
</evidence>